<accession>A0A9X2NQP1</accession>
<organism evidence="2 3">
    <name type="scientific">Bacteroides muris</name>
    <name type="common">ex Fokt et al. 2023</name>
    <dbReference type="NCBI Taxonomy" id="2937417"/>
    <lineage>
        <taxon>Bacteria</taxon>
        <taxon>Pseudomonadati</taxon>
        <taxon>Bacteroidota</taxon>
        <taxon>Bacteroidia</taxon>
        <taxon>Bacteroidales</taxon>
        <taxon>Bacteroidaceae</taxon>
        <taxon>Bacteroides</taxon>
    </lineage>
</organism>
<feature type="transmembrane region" description="Helical" evidence="1">
    <location>
        <begin position="6"/>
        <end position="25"/>
    </location>
</feature>
<dbReference type="EMBL" id="JAMZED010000012">
    <property type="protein sequence ID" value="MCR6504413.1"/>
    <property type="molecule type" value="Genomic_DNA"/>
</dbReference>
<reference evidence="2" key="1">
    <citation type="journal article" date="2022" name="Arch. Microbiol.">
        <title>Bacteroides muris sp. nov. isolated from the cecum of wild-derived house mice.</title>
        <authorList>
            <person name="Fokt H."/>
            <person name="Unni R."/>
            <person name="Repnik U."/>
            <person name="Schmitz R.A."/>
            <person name="Bramkamp M."/>
            <person name="Baines J.F."/>
            <person name="Unterweger D."/>
        </authorList>
    </citation>
    <scope>NUCLEOTIDE SEQUENCE</scope>
    <source>
        <strain evidence="2">KH365_2</strain>
    </source>
</reference>
<evidence type="ECO:0000313" key="3">
    <source>
        <dbReference type="Proteomes" id="UP001143192"/>
    </source>
</evidence>
<dbReference type="Proteomes" id="UP001143192">
    <property type="component" value="Unassembled WGS sequence"/>
</dbReference>
<dbReference type="RefSeq" id="WP_257931214.1">
    <property type="nucleotide sequence ID" value="NZ_JAMZED010000012.1"/>
</dbReference>
<proteinExistence type="predicted"/>
<keyword evidence="1" id="KW-0472">Membrane</keyword>
<keyword evidence="1" id="KW-1133">Transmembrane helix</keyword>
<evidence type="ECO:0000313" key="2">
    <source>
        <dbReference type="EMBL" id="MCR6504413.1"/>
    </source>
</evidence>
<sequence>MNTFYKWIGGIVILFLLGTNVWLVGKLRTSAAFVEKAQKEGGKWKDHILVMGSYDSNNALKILLQRLEVPLAFCNVPQDAIGLPAEHVHFPYCFVLEKNLEVKHLFIPDKVVPMLSEEYFKSIINHYYSDKL</sequence>
<evidence type="ECO:0000256" key="1">
    <source>
        <dbReference type="SAM" id="Phobius"/>
    </source>
</evidence>
<keyword evidence="1" id="KW-0812">Transmembrane</keyword>
<keyword evidence="3" id="KW-1185">Reference proteome</keyword>
<dbReference type="AlphaFoldDB" id="A0A9X2NQP1"/>
<name>A0A9X2NQP1_9BACE</name>
<comment type="caution">
    <text evidence="2">The sequence shown here is derived from an EMBL/GenBank/DDBJ whole genome shotgun (WGS) entry which is preliminary data.</text>
</comment>
<reference evidence="2" key="2">
    <citation type="submission" date="2022-04" db="EMBL/GenBank/DDBJ databases">
        <authorList>
            <person name="Fokt H."/>
            <person name="Baines J."/>
        </authorList>
    </citation>
    <scope>NUCLEOTIDE SEQUENCE</scope>
    <source>
        <strain evidence="2">KH365_2</strain>
    </source>
</reference>
<gene>
    <name evidence="2" type="ORF">M1B79_06870</name>
</gene>
<protein>
    <submittedName>
        <fullName evidence="2">Uncharacterized protein</fullName>
    </submittedName>
</protein>